<comment type="caution">
    <text evidence="8">The sequence shown here is derived from an EMBL/GenBank/DDBJ whole genome shotgun (WGS) entry which is preliminary data.</text>
</comment>
<dbReference type="PANTHER" id="PTHR43880">
    <property type="entry name" value="ALCOHOL DEHYDROGENASE"/>
    <property type="match status" value="1"/>
</dbReference>
<evidence type="ECO:0000259" key="7">
    <source>
        <dbReference type="SMART" id="SM00829"/>
    </source>
</evidence>
<dbReference type="Pfam" id="PF08240">
    <property type="entry name" value="ADH_N"/>
    <property type="match status" value="1"/>
</dbReference>
<dbReference type="InterPro" id="IPR011032">
    <property type="entry name" value="GroES-like_sf"/>
</dbReference>
<dbReference type="PROSITE" id="PS00059">
    <property type="entry name" value="ADH_ZINC"/>
    <property type="match status" value="1"/>
</dbReference>
<dbReference type="SUPFAM" id="SSF50129">
    <property type="entry name" value="GroES-like"/>
    <property type="match status" value="2"/>
</dbReference>
<dbReference type="InterPro" id="IPR013154">
    <property type="entry name" value="ADH-like_N"/>
</dbReference>
<protein>
    <submittedName>
        <fullName evidence="8">Zn-dependent alcohol dehydrogenase</fullName>
    </submittedName>
</protein>
<dbReference type="InterPro" id="IPR013149">
    <property type="entry name" value="ADH-like_C"/>
</dbReference>
<dbReference type="CDD" id="cd08279">
    <property type="entry name" value="Zn_ADH_class_III"/>
    <property type="match status" value="1"/>
</dbReference>
<evidence type="ECO:0000256" key="3">
    <source>
        <dbReference type="ARBA" id="ARBA00022833"/>
    </source>
</evidence>
<gene>
    <name evidence="8" type="ORF">GCM10009836_24260</name>
</gene>
<dbReference type="EMBL" id="BAAAQK010000005">
    <property type="protein sequence ID" value="GAA1844030.1"/>
    <property type="molecule type" value="Genomic_DNA"/>
</dbReference>
<keyword evidence="5" id="KW-0520">NAD</keyword>
<comment type="cofactor">
    <cofactor evidence="6">
        <name>Zn(2+)</name>
        <dbReference type="ChEBI" id="CHEBI:29105"/>
    </cofactor>
</comment>
<dbReference type="Gene3D" id="3.40.50.720">
    <property type="entry name" value="NAD(P)-binding Rossmann-like Domain"/>
    <property type="match status" value="1"/>
</dbReference>
<evidence type="ECO:0000256" key="1">
    <source>
        <dbReference type="ARBA" id="ARBA00008072"/>
    </source>
</evidence>
<dbReference type="PANTHER" id="PTHR43880:SF12">
    <property type="entry name" value="ALCOHOL DEHYDROGENASE CLASS-3"/>
    <property type="match status" value="1"/>
</dbReference>
<evidence type="ECO:0000313" key="8">
    <source>
        <dbReference type="EMBL" id="GAA1844030.1"/>
    </source>
</evidence>
<proteinExistence type="inferred from homology"/>
<dbReference type="SMART" id="SM00829">
    <property type="entry name" value="PKS_ER"/>
    <property type="match status" value="1"/>
</dbReference>
<sequence>MRAVIFDGGSTKLCEDVEVRAPGIGEVSVRVHASGVCQSDLSVIKGSLPFPVPVVLGHEGAGVVEEVGPGVTGLAVGDHIVLSTLANCGVCPACVTGRPGMCRSTFGITETPFQRAGEPLYNFAALSTFSDRIVVRAGQAVSIPKQIPFASACLIGCCVLTGAGAVFNRANVQVGESVAVIGAGGVGLNVIQAARLAGAASIIAIDANPEKEADARRFGATAFVDPRETDAVRAVRDLTRTGVAHVFECVGHPDLVSQAVEMTDWHGQVILLGVAGPGAELSVPMSALYLDKSILGCRYGSSRPAADVARYVELYGAGRLLLDELITRTYPLEAYEDAIEDLRAGKLNRGVLQLT</sequence>
<dbReference type="InterPro" id="IPR002328">
    <property type="entry name" value="ADH_Zn_CS"/>
</dbReference>
<accession>A0ABN2N079</accession>
<dbReference type="InterPro" id="IPR036291">
    <property type="entry name" value="NAD(P)-bd_dom_sf"/>
</dbReference>
<dbReference type="Pfam" id="PF00107">
    <property type="entry name" value="ADH_zinc_N"/>
    <property type="match status" value="1"/>
</dbReference>
<dbReference type="Gene3D" id="3.90.180.10">
    <property type="entry name" value="Medium-chain alcohol dehydrogenases, catalytic domain"/>
    <property type="match status" value="1"/>
</dbReference>
<reference evidence="8 9" key="1">
    <citation type="journal article" date="2019" name="Int. J. Syst. Evol. Microbiol.">
        <title>The Global Catalogue of Microorganisms (GCM) 10K type strain sequencing project: providing services to taxonomists for standard genome sequencing and annotation.</title>
        <authorList>
            <consortium name="The Broad Institute Genomics Platform"/>
            <consortium name="The Broad Institute Genome Sequencing Center for Infectious Disease"/>
            <person name="Wu L."/>
            <person name="Ma J."/>
        </authorList>
    </citation>
    <scope>NUCLEOTIDE SEQUENCE [LARGE SCALE GENOMIC DNA]</scope>
    <source>
        <strain evidence="8 9">JCM 16009</strain>
    </source>
</reference>
<keyword evidence="9" id="KW-1185">Reference proteome</keyword>
<evidence type="ECO:0000256" key="2">
    <source>
        <dbReference type="ARBA" id="ARBA00022723"/>
    </source>
</evidence>
<dbReference type="RefSeq" id="WP_344415597.1">
    <property type="nucleotide sequence ID" value="NZ_BAAAQK010000005.1"/>
</dbReference>
<organism evidence="8 9">
    <name type="scientific">Pseudonocardia ailaonensis</name>
    <dbReference type="NCBI Taxonomy" id="367279"/>
    <lineage>
        <taxon>Bacteria</taxon>
        <taxon>Bacillati</taxon>
        <taxon>Actinomycetota</taxon>
        <taxon>Actinomycetes</taxon>
        <taxon>Pseudonocardiales</taxon>
        <taxon>Pseudonocardiaceae</taxon>
        <taxon>Pseudonocardia</taxon>
    </lineage>
</organism>
<dbReference type="InterPro" id="IPR020843">
    <property type="entry name" value="ER"/>
</dbReference>
<evidence type="ECO:0000256" key="4">
    <source>
        <dbReference type="ARBA" id="ARBA00023002"/>
    </source>
</evidence>
<comment type="similarity">
    <text evidence="1 6">Belongs to the zinc-containing alcohol dehydrogenase family.</text>
</comment>
<keyword evidence="2 6" id="KW-0479">Metal-binding</keyword>
<dbReference type="SUPFAM" id="SSF51735">
    <property type="entry name" value="NAD(P)-binding Rossmann-fold domains"/>
    <property type="match status" value="1"/>
</dbReference>
<evidence type="ECO:0000256" key="5">
    <source>
        <dbReference type="ARBA" id="ARBA00023027"/>
    </source>
</evidence>
<evidence type="ECO:0000313" key="9">
    <source>
        <dbReference type="Proteomes" id="UP001500449"/>
    </source>
</evidence>
<evidence type="ECO:0000256" key="6">
    <source>
        <dbReference type="RuleBase" id="RU361277"/>
    </source>
</evidence>
<dbReference type="Proteomes" id="UP001500449">
    <property type="component" value="Unassembled WGS sequence"/>
</dbReference>
<feature type="domain" description="Enoyl reductase (ER)" evidence="7">
    <location>
        <begin position="8"/>
        <end position="352"/>
    </location>
</feature>
<name>A0ABN2N079_9PSEU</name>
<keyword evidence="4" id="KW-0560">Oxidoreductase</keyword>
<keyword evidence="3 6" id="KW-0862">Zinc</keyword>